<comment type="caution">
    <text evidence="16">The sequence shown here is derived from an EMBL/GenBank/DDBJ whole genome shotgun (WGS) entry which is preliminary data.</text>
</comment>
<organism evidence="16 17">
    <name type="scientific">Streptococcus porcorum</name>
    <dbReference type="NCBI Taxonomy" id="701526"/>
    <lineage>
        <taxon>Bacteria</taxon>
        <taxon>Bacillati</taxon>
        <taxon>Bacillota</taxon>
        <taxon>Bacilli</taxon>
        <taxon>Lactobacillales</taxon>
        <taxon>Streptococcaceae</taxon>
        <taxon>Streptococcus</taxon>
    </lineage>
</organism>
<evidence type="ECO:0000256" key="5">
    <source>
        <dbReference type="ARBA" id="ARBA00022490"/>
    </source>
</evidence>
<dbReference type="SMART" id="SM00958">
    <property type="entry name" value="SecA_PP_bind"/>
    <property type="match status" value="1"/>
</dbReference>
<dbReference type="SUPFAM" id="SSF81767">
    <property type="entry name" value="Pre-protein crosslinking domain of SecA"/>
    <property type="match status" value="1"/>
</dbReference>
<feature type="binding site" evidence="12">
    <location>
        <begin position="71"/>
        <end position="75"/>
    </location>
    <ligand>
        <name>ATP</name>
        <dbReference type="ChEBI" id="CHEBI:30616"/>
    </ligand>
</feature>
<keyword evidence="10 12" id="KW-0811">Translocation</keyword>
<dbReference type="Gene3D" id="3.90.1440.10">
    <property type="entry name" value="SecA, preprotein cross-linking domain"/>
    <property type="match status" value="1"/>
</dbReference>
<comment type="similarity">
    <text evidence="2 12">Belongs to the SecA family.</text>
</comment>
<dbReference type="HAMAP" id="MF_01382">
    <property type="entry name" value="SecA"/>
    <property type="match status" value="1"/>
</dbReference>
<feature type="binding site" evidence="12">
    <location>
        <position position="463"/>
    </location>
    <ligand>
        <name>ATP</name>
        <dbReference type="ChEBI" id="CHEBI:30616"/>
    </ligand>
</feature>
<keyword evidence="3 12" id="KW-0813">Transport</keyword>
<dbReference type="CDD" id="cd18803">
    <property type="entry name" value="SF2_C_secA"/>
    <property type="match status" value="1"/>
</dbReference>
<evidence type="ECO:0000256" key="6">
    <source>
        <dbReference type="ARBA" id="ARBA00022741"/>
    </source>
</evidence>
<sequence length="760" mass="86941">MEKLSDLELQNQTILFRQRLDDGETLDDLLPEAFATIREANKRVLGMFAYDVQILGGIALHQGNIAEMKTGEGKTLTATFPLYLNGLSSKGAILVTTNDYLAKRDAEEMGQVFKWLGLTVGVGVFEDDEDVDTETRKAVYDADVTYTTSTALGFDYLTDNLVASKNEKFMRDFNYVIVDEADEVLLDSAQTPLIISGSPRVQSNLYDISDQFVQTLSEEEYYYDEEDKVVYLTSKGSRYADEYFDIDDLYSNKNFELNRHINLALRAHNLYKKNKDYVVEDDEVKLLDIRTGRILEGTRLQSGIHQAIETKEKVKKTKESRAMGSVTYQSLFNMFPKIAGMSGTAKIAEDELISTYKLPVIVIPTNTPVQRIDFPDKVYTTLPEKLQATIDTVKEIHKTGQPILLVSGTVDISEIYSKLLLQEGIAHSVLTAKNVAKEALIIKEAGQLGAVTVATPLAGRGTDIKLGKGVKELGGLAVIGTERMPNSRVDWQLRGRAGRQGDPGMSLFFVSLEDEILINHGPKWVRRYFKNHKDKSQGKLLTQKRFRRAVAQAQEKSEDAAVSARNFTIQYDESLRVQRKKIYALRDSLIFDEESVKDEIDAIFKEMIKYYIAHHPKRTLQSLRRYILDNYSYKFQYYSQDFDIRSDHSVYRLLWHLYRNETIRKEEIIDNPEKISEFYRVSILKAIDECWIEQVDHLQQLKSVVSTRQIAQRNGMFEYYEESLLSYDRLGEEVKKKIIRNVMLSSVDKTPDGKHSIYFV</sequence>
<evidence type="ECO:0000313" key="16">
    <source>
        <dbReference type="EMBL" id="MET3634004.1"/>
    </source>
</evidence>
<evidence type="ECO:0000256" key="10">
    <source>
        <dbReference type="ARBA" id="ARBA00023010"/>
    </source>
</evidence>
<dbReference type="PANTHER" id="PTHR30612">
    <property type="entry name" value="SECA INNER MEMBRANE COMPONENT OF SEC PROTEIN SECRETION SYSTEM"/>
    <property type="match status" value="1"/>
</dbReference>
<comment type="function">
    <text evidence="12">Part of the Sec protein translocase complex. Interacts with the SecYEG preprotein conducting channel. Has a central role in coupling the hydrolysis of ATP to the transfer of proteins into and across the cell membrane, serving as an ATP-driven molecular motor driving the stepwise translocation of polypeptide chains across the membrane.</text>
</comment>
<keyword evidence="4 12" id="KW-1003">Cell membrane</keyword>
<dbReference type="InterPro" id="IPR027417">
    <property type="entry name" value="P-loop_NTPase"/>
</dbReference>
<keyword evidence="8 12" id="KW-0653">Protein transport</keyword>
<proteinExistence type="inferred from homology"/>
<keyword evidence="7 12" id="KW-0067">ATP-binding</keyword>
<dbReference type="InterPro" id="IPR036670">
    <property type="entry name" value="SecA_X-link_sf"/>
</dbReference>
<comment type="subunit">
    <text evidence="12">Monomer and homodimer. Part of the essential Sec protein translocation apparatus which comprises SecA, SecYEG and auxiliary proteins SecDF. Other proteins may also be involved.</text>
</comment>
<feature type="domain" description="Helicase C-terminal" evidence="14">
    <location>
        <begin position="385"/>
        <end position="541"/>
    </location>
</feature>
<evidence type="ECO:0000256" key="4">
    <source>
        <dbReference type="ARBA" id="ARBA00022475"/>
    </source>
</evidence>
<dbReference type="Proteomes" id="UP001549037">
    <property type="component" value="Unassembled WGS sequence"/>
</dbReference>
<keyword evidence="6 12" id="KW-0547">Nucleotide-binding</keyword>
<dbReference type="InterPro" id="IPR011116">
    <property type="entry name" value="SecA_Wing/Scaffold"/>
</dbReference>
<evidence type="ECO:0000256" key="7">
    <source>
        <dbReference type="ARBA" id="ARBA00022840"/>
    </source>
</evidence>
<evidence type="ECO:0000256" key="3">
    <source>
        <dbReference type="ARBA" id="ARBA00022448"/>
    </source>
</evidence>
<feature type="binding site" evidence="12">
    <location>
        <position position="53"/>
    </location>
    <ligand>
        <name>ATP</name>
        <dbReference type="ChEBI" id="CHEBI:30616"/>
    </ligand>
</feature>
<dbReference type="PANTHER" id="PTHR30612:SF0">
    <property type="entry name" value="CHLOROPLAST PROTEIN-TRANSPORTING ATPASE"/>
    <property type="match status" value="1"/>
</dbReference>
<dbReference type="InterPro" id="IPR014001">
    <property type="entry name" value="Helicase_ATP-bd"/>
</dbReference>
<comment type="subcellular location">
    <subcellularLocation>
        <location evidence="12">Cell membrane</location>
        <topology evidence="12">Peripheral membrane protein</topology>
        <orientation evidence="12">Cytoplasmic side</orientation>
    </subcellularLocation>
    <subcellularLocation>
        <location evidence="12">Cytoplasm</location>
    </subcellularLocation>
    <subcellularLocation>
        <location evidence="1">Membrane</location>
        <topology evidence="1">Peripheral membrane protein</topology>
    </subcellularLocation>
    <text evidence="12">Distribution is 50-50.</text>
</comment>
<evidence type="ECO:0000256" key="8">
    <source>
        <dbReference type="ARBA" id="ARBA00022927"/>
    </source>
</evidence>
<dbReference type="InterPro" id="IPR011130">
    <property type="entry name" value="SecA_preprotein_X-link_dom"/>
</dbReference>
<dbReference type="Pfam" id="PF07517">
    <property type="entry name" value="SecA_DEAD"/>
    <property type="match status" value="1"/>
</dbReference>
<dbReference type="Pfam" id="PF01043">
    <property type="entry name" value="SecA_PP_bind"/>
    <property type="match status" value="1"/>
</dbReference>
<name>A0ABV2JE09_9STRE</name>
<dbReference type="InterPro" id="IPR044722">
    <property type="entry name" value="SecA_SF2_C"/>
</dbReference>
<dbReference type="SUPFAM" id="SSF81886">
    <property type="entry name" value="Helical scaffold and wing domains of SecA"/>
    <property type="match status" value="1"/>
</dbReference>
<evidence type="ECO:0000256" key="2">
    <source>
        <dbReference type="ARBA" id="ARBA00007650"/>
    </source>
</evidence>
<dbReference type="NCBIfam" id="NF006630">
    <property type="entry name" value="PRK09200.1"/>
    <property type="match status" value="1"/>
</dbReference>
<evidence type="ECO:0000259" key="14">
    <source>
        <dbReference type="PROSITE" id="PS51194"/>
    </source>
</evidence>
<dbReference type="NCBIfam" id="TIGR03714">
    <property type="entry name" value="secA2"/>
    <property type="match status" value="1"/>
</dbReference>
<protein>
    <recommendedName>
        <fullName evidence="12">Protein translocase subunit SecA</fullName>
        <ecNumber evidence="12">7.4.2.8</ecNumber>
    </recommendedName>
</protein>
<dbReference type="Pfam" id="PF07516">
    <property type="entry name" value="SecA_SW"/>
    <property type="match status" value="1"/>
</dbReference>
<keyword evidence="5 12" id="KW-0963">Cytoplasm</keyword>
<keyword evidence="17" id="KW-1185">Reference proteome</keyword>
<dbReference type="Gene3D" id="1.10.3060.10">
    <property type="entry name" value="Helical scaffold and wing domains of SecA"/>
    <property type="match status" value="1"/>
</dbReference>
<dbReference type="EC" id="7.4.2.8" evidence="12"/>
<evidence type="ECO:0000256" key="11">
    <source>
        <dbReference type="ARBA" id="ARBA00023136"/>
    </source>
</evidence>
<dbReference type="Gene3D" id="3.40.50.300">
    <property type="entry name" value="P-loop containing nucleotide triphosphate hydrolases"/>
    <property type="match status" value="2"/>
</dbReference>
<keyword evidence="9 12" id="KW-1278">Translocase</keyword>
<dbReference type="InterPro" id="IPR001650">
    <property type="entry name" value="Helicase_C-like"/>
</dbReference>
<dbReference type="InterPro" id="IPR000185">
    <property type="entry name" value="SecA"/>
</dbReference>
<keyword evidence="11 12" id="KW-0472">Membrane</keyword>
<dbReference type="PROSITE" id="PS51194">
    <property type="entry name" value="HELICASE_CTER"/>
    <property type="match status" value="1"/>
</dbReference>
<evidence type="ECO:0000259" key="13">
    <source>
        <dbReference type="PROSITE" id="PS51192"/>
    </source>
</evidence>
<reference evidence="16 17" key="1">
    <citation type="submission" date="2024-06" db="EMBL/GenBank/DDBJ databases">
        <title>Genomic Encyclopedia of Type Strains, Phase IV (KMG-IV): sequencing the most valuable type-strain genomes for metagenomic binning, comparative biology and taxonomic classification.</title>
        <authorList>
            <person name="Goeker M."/>
        </authorList>
    </citation>
    <scope>NUCLEOTIDE SEQUENCE [LARGE SCALE GENOMIC DNA]</scope>
    <source>
        <strain evidence="16 17">DSM 28302</strain>
    </source>
</reference>
<gene>
    <name evidence="12" type="primary">secA</name>
    <name evidence="16" type="ORF">ABID28_000640</name>
</gene>
<evidence type="ECO:0000313" key="17">
    <source>
        <dbReference type="Proteomes" id="UP001549037"/>
    </source>
</evidence>
<dbReference type="InterPro" id="IPR011115">
    <property type="entry name" value="SecA_DEAD"/>
</dbReference>
<dbReference type="PROSITE" id="PS51196">
    <property type="entry name" value="SECA_MOTOR_DEAD"/>
    <property type="match status" value="1"/>
</dbReference>
<feature type="domain" description="SecA family profile" evidence="15">
    <location>
        <begin position="1"/>
        <end position="541"/>
    </location>
</feature>
<dbReference type="SMART" id="SM00957">
    <property type="entry name" value="SecA_DEAD"/>
    <property type="match status" value="1"/>
</dbReference>
<dbReference type="CDD" id="cd17928">
    <property type="entry name" value="DEXDc_SecA"/>
    <property type="match status" value="1"/>
</dbReference>
<feature type="domain" description="Helicase ATP-binding" evidence="13">
    <location>
        <begin position="55"/>
        <end position="217"/>
    </location>
</feature>
<comment type="catalytic activity">
    <reaction evidence="12">
        <text>ATP + H2O + cellular proteinSide 1 = ADP + phosphate + cellular proteinSide 2.</text>
        <dbReference type="EC" id="7.4.2.8"/>
    </reaction>
</comment>
<evidence type="ECO:0000259" key="15">
    <source>
        <dbReference type="PROSITE" id="PS51196"/>
    </source>
</evidence>
<dbReference type="PRINTS" id="PR00906">
    <property type="entry name" value="SECA"/>
</dbReference>
<dbReference type="InterPro" id="IPR014018">
    <property type="entry name" value="SecA_motor_DEAD"/>
</dbReference>
<dbReference type="EMBL" id="JBEPLN010000007">
    <property type="protein sequence ID" value="MET3634004.1"/>
    <property type="molecule type" value="Genomic_DNA"/>
</dbReference>
<evidence type="ECO:0000256" key="12">
    <source>
        <dbReference type="HAMAP-Rule" id="MF_01382"/>
    </source>
</evidence>
<dbReference type="Pfam" id="PF21090">
    <property type="entry name" value="P-loop_SecA"/>
    <property type="match status" value="2"/>
</dbReference>
<accession>A0ABV2JE09</accession>
<evidence type="ECO:0000256" key="9">
    <source>
        <dbReference type="ARBA" id="ARBA00022967"/>
    </source>
</evidence>
<dbReference type="SUPFAM" id="SSF52540">
    <property type="entry name" value="P-loop containing nucleoside triphosphate hydrolases"/>
    <property type="match status" value="2"/>
</dbReference>
<dbReference type="InterPro" id="IPR022490">
    <property type="entry name" value="SecA2"/>
</dbReference>
<dbReference type="PROSITE" id="PS51192">
    <property type="entry name" value="HELICASE_ATP_BIND_1"/>
    <property type="match status" value="1"/>
</dbReference>
<evidence type="ECO:0000256" key="1">
    <source>
        <dbReference type="ARBA" id="ARBA00004170"/>
    </source>
</evidence>
<dbReference type="InterPro" id="IPR036266">
    <property type="entry name" value="SecA_Wing/Scaffold_sf"/>
</dbReference>